<protein>
    <submittedName>
        <fullName evidence="14">Voltage-gated potassium channel</fullName>
    </submittedName>
</protein>
<dbReference type="GO" id="GO:0005249">
    <property type="term" value="F:voltage-gated potassium channel activity"/>
    <property type="evidence" value="ECO:0007669"/>
    <property type="project" value="InterPro"/>
</dbReference>
<feature type="transmembrane region" description="Helical" evidence="12">
    <location>
        <begin position="81"/>
        <end position="102"/>
    </location>
</feature>
<dbReference type="PRINTS" id="PR00169">
    <property type="entry name" value="KCHANNEL"/>
</dbReference>
<feature type="transmembrane region" description="Helical" evidence="12">
    <location>
        <begin position="192"/>
        <end position="213"/>
    </location>
</feature>
<dbReference type="Proteomes" id="UP000290876">
    <property type="component" value="Chromosome"/>
</dbReference>
<feature type="domain" description="Ion transport" evidence="13">
    <location>
        <begin position="50"/>
        <end position="292"/>
    </location>
</feature>
<keyword evidence="8 12" id="KW-1133">Transmembrane helix</keyword>
<comment type="subcellular location">
    <subcellularLocation>
        <location evidence="1">Membrane</location>
        <topology evidence="1">Multi-pass membrane protein</topology>
    </subcellularLocation>
</comment>
<evidence type="ECO:0000256" key="1">
    <source>
        <dbReference type="ARBA" id="ARBA00004141"/>
    </source>
</evidence>
<name>A0A449B9N8_9BACT</name>
<feature type="transmembrane region" description="Helical" evidence="12">
    <location>
        <begin position="46"/>
        <end position="69"/>
    </location>
</feature>
<evidence type="ECO:0000256" key="11">
    <source>
        <dbReference type="ARBA" id="ARBA00023303"/>
    </source>
</evidence>
<evidence type="ECO:0000256" key="2">
    <source>
        <dbReference type="ARBA" id="ARBA00022448"/>
    </source>
</evidence>
<feature type="transmembrane region" description="Helical" evidence="12">
    <location>
        <begin position="122"/>
        <end position="146"/>
    </location>
</feature>
<sequence>MSEVKEARKRKHRQRFWETLREIGIIVTSDSELNIRKKKHAIFIKMARNIYAVFVTFFIIFSFTSFLLLKQDIRSAASIKIAIAIELTTFLVFLSDFVIRWITFPTRDSKYKGSYFKSFLRFLLTASCWICFLSILPSLVVVNLWLGPTTKIRFIEILGNLKVIRFLRFFLLLNMFAIFKSSAKLLKDQKHIIFYSILFVIIFVALVALTIYYTENNFATNNYGKLGYASVDEFYNDHQNIVQDYWDSLYFTSITLTTIGYGDFAPYSAAAKIIVPIISILGIAIIAAPGGIFAGALMTVIQANKKKKKTKAEQKLDQDREFKLKTHEISKQIEDLINARVTELVNEKMSELSERID</sequence>
<keyword evidence="9" id="KW-0406">Ion transport</keyword>
<gene>
    <name evidence="14" type="ORF">NCTC10184_00088</name>
</gene>
<dbReference type="OrthoDB" id="9781411at2"/>
<evidence type="ECO:0000256" key="12">
    <source>
        <dbReference type="SAM" id="Phobius"/>
    </source>
</evidence>
<dbReference type="EMBL" id="LR215043">
    <property type="protein sequence ID" value="VEU77875.1"/>
    <property type="molecule type" value="Genomic_DNA"/>
</dbReference>
<dbReference type="GO" id="GO:0001508">
    <property type="term" value="P:action potential"/>
    <property type="evidence" value="ECO:0007669"/>
    <property type="project" value="TreeGrafter"/>
</dbReference>
<dbReference type="KEGG" id="mcob:NCTC10184_00088"/>
<keyword evidence="15" id="KW-1185">Reference proteome</keyword>
<keyword evidence="6" id="KW-0851">Voltage-gated channel</keyword>
<keyword evidence="4 12" id="KW-0812">Transmembrane</keyword>
<evidence type="ECO:0000313" key="14">
    <source>
        <dbReference type="EMBL" id="VEU77875.1"/>
    </source>
</evidence>
<feature type="transmembrane region" description="Helical" evidence="12">
    <location>
        <begin position="273"/>
        <end position="301"/>
    </location>
</feature>
<organism evidence="14 15">
    <name type="scientific">Mycoplasmopsis columbinasalis</name>
    <dbReference type="NCBI Taxonomy" id="114880"/>
    <lineage>
        <taxon>Bacteria</taxon>
        <taxon>Bacillati</taxon>
        <taxon>Mycoplasmatota</taxon>
        <taxon>Mycoplasmoidales</taxon>
        <taxon>Metamycoplasmataceae</taxon>
        <taxon>Mycoplasmopsis</taxon>
    </lineage>
</organism>
<keyword evidence="5" id="KW-0631">Potassium channel</keyword>
<dbReference type="Gene3D" id="1.10.287.70">
    <property type="match status" value="1"/>
</dbReference>
<accession>A0A449B9N8</accession>
<keyword evidence="3" id="KW-0633">Potassium transport</keyword>
<evidence type="ECO:0000256" key="6">
    <source>
        <dbReference type="ARBA" id="ARBA00022882"/>
    </source>
</evidence>
<evidence type="ECO:0000256" key="5">
    <source>
        <dbReference type="ARBA" id="ARBA00022826"/>
    </source>
</evidence>
<dbReference type="RefSeq" id="WP_129622733.1">
    <property type="nucleotide sequence ID" value="NZ_LR215043.1"/>
</dbReference>
<feature type="transmembrane region" description="Helical" evidence="12">
    <location>
        <begin position="166"/>
        <end position="183"/>
    </location>
</feature>
<dbReference type="PANTHER" id="PTHR11537:SF254">
    <property type="entry name" value="POTASSIUM VOLTAGE-GATED CHANNEL PROTEIN SHAB"/>
    <property type="match status" value="1"/>
</dbReference>
<evidence type="ECO:0000256" key="8">
    <source>
        <dbReference type="ARBA" id="ARBA00022989"/>
    </source>
</evidence>
<evidence type="ECO:0000256" key="4">
    <source>
        <dbReference type="ARBA" id="ARBA00022692"/>
    </source>
</evidence>
<reference evidence="14 15" key="1">
    <citation type="submission" date="2019-01" db="EMBL/GenBank/DDBJ databases">
        <authorList>
            <consortium name="Pathogen Informatics"/>
        </authorList>
    </citation>
    <scope>NUCLEOTIDE SEQUENCE [LARGE SCALE GENOMIC DNA]</scope>
    <source>
        <strain evidence="14 15">NCTC10184</strain>
    </source>
</reference>
<dbReference type="GO" id="GO:0008076">
    <property type="term" value="C:voltage-gated potassium channel complex"/>
    <property type="evidence" value="ECO:0007669"/>
    <property type="project" value="InterPro"/>
</dbReference>
<dbReference type="SUPFAM" id="SSF81324">
    <property type="entry name" value="Voltage-gated potassium channels"/>
    <property type="match status" value="1"/>
</dbReference>
<evidence type="ECO:0000256" key="7">
    <source>
        <dbReference type="ARBA" id="ARBA00022958"/>
    </source>
</evidence>
<evidence type="ECO:0000256" key="3">
    <source>
        <dbReference type="ARBA" id="ARBA00022538"/>
    </source>
</evidence>
<proteinExistence type="predicted"/>
<dbReference type="InterPro" id="IPR028325">
    <property type="entry name" value="VG_K_chnl"/>
</dbReference>
<dbReference type="InterPro" id="IPR005821">
    <property type="entry name" value="Ion_trans_dom"/>
</dbReference>
<keyword evidence="11 14" id="KW-0407">Ion channel</keyword>
<keyword evidence="7" id="KW-0630">Potassium</keyword>
<dbReference type="InterPro" id="IPR027359">
    <property type="entry name" value="Volt_channel_dom_sf"/>
</dbReference>
<dbReference type="PANTHER" id="PTHR11537">
    <property type="entry name" value="VOLTAGE-GATED POTASSIUM CHANNEL"/>
    <property type="match status" value="1"/>
</dbReference>
<keyword evidence="10 12" id="KW-0472">Membrane</keyword>
<evidence type="ECO:0000259" key="13">
    <source>
        <dbReference type="Pfam" id="PF00520"/>
    </source>
</evidence>
<evidence type="ECO:0000256" key="9">
    <source>
        <dbReference type="ARBA" id="ARBA00023065"/>
    </source>
</evidence>
<dbReference type="AlphaFoldDB" id="A0A449B9N8"/>
<evidence type="ECO:0000313" key="15">
    <source>
        <dbReference type="Proteomes" id="UP000290876"/>
    </source>
</evidence>
<dbReference type="Pfam" id="PF00520">
    <property type="entry name" value="Ion_trans"/>
    <property type="match status" value="1"/>
</dbReference>
<keyword evidence="2" id="KW-0813">Transport</keyword>
<dbReference type="Gene3D" id="1.20.120.350">
    <property type="entry name" value="Voltage-gated potassium channels. Chain C"/>
    <property type="match status" value="1"/>
</dbReference>
<evidence type="ECO:0000256" key="10">
    <source>
        <dbReference type="ARBA" id="ARBA00023136"/>
    </source>
</evidence>